<protein>
    <recommendedName>
        <fullName evidence="6">Glycosyltransferase RgtA/B/C/D-like domain-containing protein</fullName>
    </recommendedName>
</protein>
<gene>
    <name evidence="4" type="ORF">A4D02_32725</name>
</gene>
<dbReference type="PANTHER" id="PTHR44227">
    <property type="match status" value="1"/>
</dbReference>
<dbReference type="RefSeq" id="WP_014221102.1">
    <property type="nucleotide sequence ID" value="NZ_LWBO01000018.1"/>
</dbReference>
<dbReference type="PANTHER" id="PTHR44227:SF3">
    <property type="entry name" value="PROTEIN O-MANNOSYL-TRANSFERASE TMTC4"/>
    <property type="match status" value="1"/>
</dbReference>
<keyword evidence="1" id="KW-0677">Repeat</keyword>
<reference evidence="4 5" key="1">
    <citation type="submission" date="2016-04" db="EMBL/GenBank/DDBJ databases">
        <authorList>
            <person name="Chen L."/>
            <person name="Zhuang W."/>
            <person name="Wang G."/>
        </authorList>
    </citation>
    <scope>NUCLEOTIDE SEQUENCE [LARGE SCALE GENOMIC DNA]</scope>
    <source>
        <strain evidence="5">GR20</strain>
    </source>
</reference>
<dbReference type="Proteomes" id="UP000192277">
    <property type="component" value="Unassembled WGS sequence"/>
</dbReference>
<keyword evidence="3" id="KW-0812">Transmembrane</keyword>
<feature type="transmembrane region" description="Helical" evidence="3">
    <location>
        <begin position="323"/>
        <end position="342"/>
    </location>
</feature>
<keyword evidence="3" id="KW-1133">Transmembrane helix</keyword>
<feature type="transmembrane region" description="Helical" evidence="3">
    <location>
        <begin position="349"/>
        <end position="369"/>
    </location>
</feature>
<keyword evidence="5" id="KW-1185">Reference proteome</keyword>
<dbReference type="InterPro" id="IPR052346">
    <property type="entry name" value="O-mannosyl-transferase_TMTC"/>
</dbReference>
<feature type="transmembrane region" description="Helical" evidence="3">
    <location>
        <begin position="265"/>
        <end position="285"/>
    </location>
</feature>
<comment type="caution">
    <text evidence="4">The sequence shown here is derived from an EMBL/GenBank/DDBJ whole genome shotgun (WGS) entry which is preliminary data.</text>
</comment>
<evidence type="ECO:0000313" key="4">
    <source>
        <dbReference type="EMBL" id="OQP45958.1"/>
    </source>
</evidence>
<sequence length="498" mass="56329">MNNPPSYTRYKFIIATLLLIYVIVVTRPWDLYFLTDDFVHIPLSTQTIWVHFSFFRPVANMVTAAEVWLYGNHPLGFHITSLLLHIADTFLVVALTRALLKKYSTPDKYQQAPFLIGCLFFIYPFHSEPLLWVIGRISMIATFFYLLSLLFFITAKGWRQYALSVLFFIPALFTYEISWTLPLVITILAIANRYQYKKSWPAAIGSVVPYWLVFGLFVTIRSLLLRRVFTDYDVEGHSMNPVALLGNLFRLFARTIAPPAQSTALFMIGFAIAAGLLTILIVYCIKKKAVTILHILTACFLCITYLPVVTFGTDTHGTEGERYLYLPSVFLLILLALLLYELSARLRTGIIAVVFIVFAGMLALLAHNYQHASRIAKSIINNVNPPSPIKNIIALNLPANYKGAMIYRMGYPQAVRWMRPDIRFDSAIVVTAARTFVMIPDTLRTGTQPSATGLSFQSTGTDSLLIDYNNNKIPYSPKTDLLIYYPPGQSGVLIYPHP</sequence>
<feature type="transmembrane region" description="Helical" evidence="3">
    <location>
        <begin position="292"/>
        <end position="311"/>
    </location>
</feature>
<evidence type="ECO:0000256" key="2">
    <source>
        <dbReference type="ARBA" id="ARBA00022803"/>
    </source>
</evidence>
<feature type="transmembrane region" description="Helical" evidence="3">
    <location>
        <begin position="12"/>
        <end position="29"/>
    </location>
</feature>
<feature type="transmembrane region" description="Helical" evidence="3">
    <location>
        <begin position="133"/>
        <end position="153"/>
    </location>
</feature>
<proteinExistence type="predicted"/>
<feature type="transmembrane region" description="Helical" evidence="3">
    <location>
        <begin position="203"/>
        <end position="224"/>
    </location>
</feature>
<feature type="transmembrane region" description="Helical" evidence="3">
    <location>
        <begin position="75"/>
        <end position="100"/>
    </location>
</feature>
<evidence type="ECO:0000256" key="1">
    <source>
        <dbReference type="ARBA" id="ARBA00022737"/>
    </source>
</evidence>
<evidence type="ECO:0000313" key="5">
    <source>
        <dbReference type="Proteomes" id="UP000192277"/>
    </source>
</evidence>
<evidence type="ECO:0000256" key="3">
    <source>
        <dbReference type="SAM" id="Phobius"/>
    </source>
</evidence>
<organism evidence="4 5">
    <name type="scientific">Niastella koreensis</name>
    <dbReference type="NCBI Taxonomy" id="354356"/>
    <lineage>
        <taxon>Bacteria</taxon>
        <taxon>Pseudomonadati</taxon>
        <taxon>Bacteroidota</taxon>
        <taxon>Chitinophagia</taxon>
        <taxon>Chitinophagales</taxon>
        <taxon>Chitinophagaceae</taxon>
        <taxon>Niastella</taxon>
    </lineage>
</organism>
<name>A0ABX3NTM4_9BACT</name>
<keyword evidence="3" id="KW-0472">Membrane</keyword>
<accession>A0ABX3NTM4</accession>
<evidence type="ECO:0008006" key="6">
    <source>
        <dbReference type="Google" id="ProtNLM"/>
    </source>
</evidence>
<dbReference type="EMBL" id="LWBO01000018">
    <property type="protein sequence ID" value="OQP45958.1"/>
    <property type="molecule type" value="Genomic_DNA"/>
</dbReference>
<keyword evidence="2" id="KW-0802">TPR repeat</keyword>
<feature type="transmembrane region" description="Helical" evidence="3">
    <location>
        <begin position="165"/>
        <end position="191"/>
    </location>
</feature>